<proteinExistence type="inferred from homology"/>
<dbReference type="Pfam" id="PF03874">
    <property type="entry name" value="RNA_pol_Rpb4"/>
    <property type="match status" value="1"/>
</dbReference>
<dbReference type="Gene3D" id="1.20.1250.40">
    <property type="match status" value="1"/>
</dbReference>
<dbReference type="KEGG" id="ccac:CcaHIS019_0508680"/>
<evidence type="ECO:0000256" key="2">
    <source>
        <dbReference type="ARBA" id="ARBA00006898"/>
    </source>
</evidence>
<dbReference type="PANTHER" id="PTHR15561">
    <property type="entry name" value="CALCITONIN GENE-RELATED PEPTIDE-RECEPTOR COMPONENT PROTEIN"/>
    <property type="match status" value="1"/>
</dbReference>
<dbReference type="GeneID" id="85497110"/>
<name>A0AA48QXD0_9TREE</name>
<dbReference type="InterPro" id="IPR010997">
    <property type="entry name" value="HRDC-like_sf"/>
</dbReference>
<dbReference type="SUPFAM" id="SSF47819">
    <property type="entry name" value="HRDC-like"/>
    <property type="match status" value="1"/>
</dbReference>
<organism evidence="7 8">
    <name type="scientific">Cutaneotrichosporon cavernicola</name>
    <dbReference type="NCBI Taxonomy" id="279322"/>
    <lineage>
        <taxon>Eukaryota</taxon>
        <taxon>Fungi</taxon>
        <taxon>Dikarya</taxon>
        <taxon>Basidiomycota</taxon>
        <taxon>Agaricomycotina</taxon>
        <taxon>Tremellomycetes</taxon>
        <taxon>Trichosporonales</taxon>
        <taxon>Trichosporonaceae</taxon>
        <taxon>Cutaneotrichosporon</taxon>
    </lineage>
</organism>
<comment type="subcellular location">
    <subcellularLocation>
        <location evidence="1">Nucleus</location>
    </subcellularLocation>
</comment>
<comment type="similarity">
    <text evidence="2">Belongs to the eukaryotic RPC9 RNA polymerase subunit family.</text>
</comment>
<dbReference type="GO" id="GO:0006384">
    <property type="term" value="P:transcription initiation at RNA polymerase III promoter"/>
    <property type="evidence" value="ECO:0007669"/>
    <property type="project" value="InterPro"/>
</dbReference>
<keyword evidence="6" id="KW-0539">Nucleus</keyword>
<dbReference type="InterPro" id="IPR038846">
    <property type="entry name" value="RPC9"/>
</dbReference>
<gene>
    <name evidence="7" type="ORF">CcaverHIS019_0508680</name>
</gene>
<dbReference type="InterPro" id="IPR005574">
    <property type="entry name" value="Rpb4/RPC9"/>
</dbReference>
<dbReference type="InterPro" id="IPR038324">
    <property type="entry name" value="Rpb4/RPC9_sf"/>
</dbReference>
<dbReference type="Proteomes" id="UP001233271">
    <property type="component" value="Chromosome 5"/>
</dbReference>
<keyword evidence="8" id="KW-1185">Reference proteome</keyword>
<reference evidence="7" key="1">
    <citation type="journal article" date="2023" name="BMC Genomics">
        <title>Chromosome-level genome assemblies of Cutaneotrichosporon spp. (Trichosporonales, Basidiomycota) reveal imbalanced evolution between nucleotide sequences and chromosome synteny.</title>
        <authorList>
            <person name="Kobayashi Y."/>
            <person name="Kayamori A."/>
            <person name="Aoki K."/>
            <person name="Shiwa Y."/>
            <person name="Matsutani M."/>
            <person name="Fujita N."/>
            <person name="Sugita T."/>
            <person name="Iwasaki W."/>
            <person name="Tanaka N."/>
            <person name="Takashima M."/>
        </authorList>
    </citation>
    <scope>NUCLEOTIDE SEQUENCE</scope>
    <source>
        <strain evidence="7">HIS019</strain>
    </source>
</reference>
<dbReference type="EMBL" id="AP028216">
    <property type="protein sequence ID" value="BEI93240.1"/>
    <property type="molecule type" value="Genomic_DNA"/>
</dbReference>
<dbReference type="GO" id="GO:0000166">
    <property type="term" value="F:nucleotide binding"/>
    <property type="evidence" value="ECO:0007669"/>
    <property type="project" value="InterPro"/>
</dbReference>
<dbReference type="AlphaFoldDB" id="A0AA48QXD0"/>
<evidence type="ECO:0000256" key="5">
    <source>
        <dbReference type="ARBA" id="ARBA00023163"/>
    </source>
</evidence>
<evidence type="ECO:0000313" key="8">
    <source>
        <dbReference type="Proteomes" id="UP001233271"/>
    </source>
</evidence>
<dbReference type="GO" id="GO:0005666">
    <property type="term" value="C:RNA polymerase III complex"/>
    <property type="evidence" value="ECO:0007669"/>
    <property type="project" value="InterPro"/>
</dbReference>
<evidence type="ECO:0000256" key="1">
    <source>
        <dbReference type="ARBA" id="ARBA00004123"/>
    </source>
</evidence>
<sequence>MKISNNPPQHLSNYEVLQHFLALKKDNDVLERAAESKKNRDIKGAFDQIPLITRRGEIGGPEIPEVPHLTPAQLKREDDAARRGVSKDLVWVQGEVLKYLCADYNVTARQTADGVRSIADGLQDYGLTRAELLQTCNLAPTNMVGMYLIVEEAEKRFQNYEGGYEGTVGTIISDIIEPSLLYEVPDELTPFVTSVKAKEIVQTILEDAAAYAEEEEMMYQEQEFVHEAEWGADKEAAADDDEDNTMD</sequence>
<accession>A0AA48QXD0</accession>
<evidence type="ECO:0000313" key="7">
    <source>
        <dbReference type="EMBL" id="BEI93240.1"/>
    </source>
</evidence>
<dbReference type="RefSeq" id="XP_060458505.1">
    <property type="nucleotide sequence ID" value="XM_060602074.1"/>
</dbReference>
<evidence type="ECO:0000256" key="4">
    <source>
        <dbReference type="ARBA" id="ARBA00022478"/>
    </source>
</evidence>
<evidence type="ECO:0000256" key="3">
    <source>
        <dbReference type="ARBA" id="ARBA00016672"/>
    </source>
</evidence>
<dbReference type="PANTHER" id="PTHR15561:SF0">
    <property type="entry name" value="DNA-DIRECTED RNA POLYMERASE III SUBUNIT RPC9"/>
    <property type="match status" value="1"/>
</dbReference>
<evidence type="ECO:0000256" key="6">
    <source>
        <dbReference type="ARBA" id="ARBA00023242"/>
    </source>
</evidence>
<keyword evidence="4" id="KW-0240">DNA-directed RNA polymerase</keyword>
<keyword evidence="5" id="KW-0804">Transcription</keyword>
<protein>
    <recommendedName>
        <fullName evidence="3">DNA-directed RNA polymerase III subunit RPC9</fullName>
    </recommendedName>
</protein>